<evidence type="ECO:0000313" key="6">
    <source>
        <dbReference type="EMBL" id="KAK7515860.1"/>
    </source>
</evidence>
<keyword evidence="3" id="KW-0472">Membrane</keyword>
<evidence type="ECO:0000256" key="4">
    <source>
        <dbReference type="RuleBase" id="RU367098"/>
    </source>
</evidence>
<evidence type="ECO:0000313" key="7">
    <source>
        <dbReference type="Proteomes" id="UP001363622"/>
    </source>
</evidence>
<comment type="similarity">
    <text evidence="4">Belongs to the AIM11 family.</text>
</comment>
<accession>A0ABR1KMW3</accession>
<feature type="region of interest" description="Disordered" evidence="5">
    <location>
        <begin position="1"/>
        <end position="26"/>
    </location>
</feature>
<evidence type="ECO:0000256" key="5">
    <source>
        <dbReference type="SAM" id="MobiDB-lite"/>
    </source>
</evidence>
<evidence type="ECO:0000256" key="2">
    <source>
        <dbReference type="ARBA" id="ARBA00022989"/>
    </source>
</evidence>
<dbReference type="EMBL" id="JBBPHU010000007">
    <property type="protein sequence ID" value="KAK7515860.1"/>
    <property type="molecule type" value="Genomic_DNA"/>
</dbReference>
<reference evidence="6 7" key="1">
    <citation type="submission" date="2024-04" db="EMBL/GenBank/DDBJ databases">
        <title>Phyllosticta paracitricarpa is synonymous to the EU quarantine fungus P. citricarpa based on phylogenomic analyses.</title>
        <authorList>
            <consortium name="Lawrence Berkeley National Laboratory"/>
            <person name="Van Ingen-Buijs V.A."/>
            <person name="Van Westerhoven A.C."/>
            <person name="Haridas S."/>
            <person name="Skiadas P."/>
            <person name="Martin F."/>
            <person name="Groenewald J.Z."/>
            <person name="Crous P.W."/>
            <person name="Seidl M.F."/>
        </authorList>
    </citation>
    <scope>NUCLEOTIDE SEQUENCE [LARGE SCALE GENOMIC DNA]</scope>
    <source>
        <strain evidence="6 7">CBS 123371</strain>
    </source>
</reference>
<comment type="subcellular location">
    <subcellularLocation>
        <location evidence="4">Membrane</location>
        <topology evidence="4">Multi-pass membrane protein</topology>
    </subcellularLocation>
</comment>
<evidence type="ECO:0000256" key="3">
    <source>
        <dbReference type="ARBA" id="ARBA00023136"/>
    </source>
</evidence>
<keyword evidence="2" id="KW-1133">Transmembrane helix</keyword>
<dbReference type="Proteomes" id="UP001363622">
    <property type="component" value="Unassembled WGS sequence"/>
</dbReference>
<feature type="compositionally biased region" description="Polar residues" evidence="5">
    <location>
        <begin position="1"/>
        <end position="20"/>
    </location>
</feature>
<sequence length="192" mass="21112">MLSSSQAEPSQSIPHDQPQTPDAMPDKLSTLTNAFATRRSLRQLGLFCAGATFMTVTQLVTRRARVRRYIACKPKFYQPNTQPYTQANGAIEAFEALNLATLSVVSAAMMFTGGAMWAMDVSSVEDLRAKVRHRVGTGDTQQSDEEIEEWIASILARKEMKEAVKTATGMDVATLLEKEKAAEGEEHGDAKR</sequence>
<dbReference type="InterPro" id="IPR038814">
    <property type="entry name" value="AIM11"/>
</dbReference>
<evidence type="ECO:0000256" key="1">
    <source>
        <dbReference type="ARBA" id="ARBA00022692"/>
    </source>
</evidence>
<organism evidence="6 7">
    <name type="scientific">Phyllosticta citriasiana</name>
    <dbReference type="NCBI Taxonomy" id="595635"/>
    <lineage>
        <taxon>Eukaryota</taxon>
        <taxon>Fungi</taxon>
        <taxon>Dikarya</taxon>
        <taxon>Ascomycota</taxon>
        <taxon>Pezizomycotina</taxon>
        <taxon>Dothideomycetes</taxon>
        <taxon>Dothideomycetes incertae sedis</taxon>
        <taxon>Botryosphaeriales</taxon>
        <taxon>Phyllostictaceae</taxon>
        <taxon>Phyllosticta</taxon>
    </lineage>
</organism>
<comment type="caution">
    <text evidence="6">The sequence shown here is derived from an EMBL/GenBank/DDBJ whole genome shotgun (WGS) entry which is preliminary data.</text>
</comment>
<dbReference type="PANTHER" id="PTHR39136:SF1">
    <property type="entry name" value="ALTERED INHERITANCE OF MITOCHONDRIA PROTEIN 11"/>
    <property type="match status" value="1"/>
</dbReference>
<gene>
    <name evidence="4" type="primary">AIM11</name>
    <name evidence="6" type="ORF">IWZ03DRAFT_380664</name>
</gene>
<protein>
    <recommendedName>
        <fullName evidence="4">Altered inheritance of mitochondria protein 11</fullName>
    </recommendedName>
</protein>
<name>A0ABR1KMW3_9PEZI</name>
<keyword evidence="1" id="KW-0812">Transmembrane</keyword>
<dbReference type="PANTHER" id="PTHR39136">
    <property type="entry name" value="ALTERED INHERITANCE OF MITOCHONDRIA PROTEIN 11"/>
    <property type="match status" value="1"/>
</dbReference>
<proteinExistence type="inferred from homology"/>
<keyword evidence="7" id="KW-1185">Reference proteome</keyword>